<protein>
    <submittedName>
        <fullName evidence="1">Uncharacterized protein</fullName>
    </submittedName>
</protein>
<keyword evidence="2" id="KW-1185">Reference proteome</keyword>
<dbReference type="AlphaFoldDB" id="A0A4C1XYY8"/>
<evidence type="ECO:0000313" key="1">
    <source>
        <dbReference type="EMBL" id="GBP67772.1"/>
    </source>
</evidence>
<comment type="caution">
    <text evidence="1">The sequence shown here is derived from an EMBL/GenBank/DDBJ whole genome shotgun (WGS) entry which is preliminary data.</text>
</comment>
<proteinExistence type="predicted"/>
<gene>
    <name evidence="1" type="ORF">EVAR_22173_1</name>
</gene>
<dbReference type="Proteomes" id="UP000299102">
    <property type="component" value="Unassembled WGS sequence"/>
</dbReference>
<organism evidence="1 2">
    <name type="scientific">Eumeta variegata</name>
    <name type="common">Bagworm moth</name>
    <name type="synonym">Eumeta japonica</name>
    <dbReference type="NCBI Taxonomy" id="151549"/>
    <lineage>
        <taxon>Eukaryota</taxon>
        <taxon>Metazoa</taxon>
        <taxon>Ecdysozoa</taxon>
        <taxon>Arthropoda</taxon>
        <taxon>Hexapoda</taxon>
        <taxon>Insecta</taxon>
        <taxon>Pterygota</taxon>
        <taxon>Neoptera</taxon>
        <taxon>Endopterygota</taxon>
        <taxon>Lepidoptera</taxon>
        <taxon>Glossata</taxon>
        <taxon>Ditrysia</taxon>
        <taxon>Tineoidea</taxon>
        <taxon>Psychidae</taxon>
        <taxon>Oiketicinae</taxon>
        <taxon>Eumeta</taxon>
    </lineage>
</organism>
<dbReference type="EMBL" id="BGZK01000991">
    <property type="protein sequence ID" value="GBP67772.1"/>
    <property type="molecule type" value="Genomic_DNA"/>
</dbReference>
<reference evidence="1 2" key="1">
    <citation type="journal article" date="2019" name="Commun. Biol.">
        <title>The bagworm genome reveals a unique fibroin gene that provides high tensile strength.</title>
        <authorList>
            <person name="Kono N."/>
            <person name="Nakamura H."/>
            <person name="Ohtoshi R."/>
            <person name="Tomita M."/>
            <person name="Numata K."/>
            <person name="Arakawa K."/>
        </authorList>
    </citation>
    <scope>NUCLEOTIDE SEQUENCE [LARGE SCALE GENOMIC DNA]</scope>
</reference>
<name>A0A4C1XYY8_EUMVA</name>
<accession>A0A4C1XYY8</accession>
<sequence length="112" mass="12290">MPSGVFVFFRPACRRFRTRLLLCPADIEGQGRHRASSRGLRLRPLLSDLWLAARGAFSDRARLFLHSYCCRPLPPNSKPMAPHLATPPIPGAPLLPLATVDTPRPIASSPPA</sequence>
<evidence type="ECO:0000313" key="2">
    <source>
        <dbReference type="Proteomes" id="UP000299102"/>
    </source>
</evidence>